<evidence type="ECO:0000313" key="3">
    <source>
        <dbReference type="EMBL" id="MEV0708615.1"/>
    </source>
</evidence>
<dbReference type="SUPFAM" id="SSF109755">
    <property type="entry name" value="PhoU-like"/>
    <property type="match status" value="1"/>
</dbReference>
<evidence type="ECO:0000256" key="1">
    <source>
        <dbReference type="ARBA" id="ARBA00022592"/>
    </source>
</evidence>
<dbReference type="InterPro" id="IPR038078">
    <property type="entry name" value="PhoU-like_sf"/>
</dbReference>
<dbReference type="Pfam" id="PF01895">
    <property type="entry name" value="PhoU"/>
    <property type="match status" value="2"/>
</dbReference>
<protein>
    <submittedName>
        <fullName evidence="3">PhoU domain-containing protein</fullName>
    </submittedName>
</protein>
<dbReference type="Gene3D" id="1.20.58.220">
    <property type="entry name" value="Phosphate transport system protein phou homolog 2, domain 2"/>
    <property type="match status" value="1"/>
</dbReference>
<gene>
    <name evidence="3" type="ORF">AB0I48_13705</name>
</gene>
<proteinExistence type="predicted"/>
<dbReference type="PANTHER" id="PTHR42930:SF3">
    <property type="entry name" value="PHOSPHATE-SPECIFIC TRANSPORT SYSTEM ACCESSORY PROTEIN PHOU"/>
    <property type="match status" value="1"/>
</dbReference>
<dbReference type="EMBL" id="JBFAKC010000005">
    <property type="protein sequence ID" value="MEV0708615.1"/>
    <property type="molecule type" value="Genomic_DNA"/>
</dbReference>
<keyword evidence="1" id="KW-0592">Phosphate transport</keyword>
<organism evidence="3 4">
    <name type="scientific">Nocardia aurea</name>
    <dbReference type="NCBI Taxonomy" id="2144174"/>
    <lineage>
        <taxon>Bacteria</taxon>
        <taxon>Bacillati</taxon>
        <taxon>Actinomycetota</taxon>
        <taxon>Actinomycetes</taxon>
        <taxon>Mycobacteriales</taxon>
        <taxon>Nocardiaceae</taxon>
        <taxon>Nocardia</taxon>
    </lineage>
</organism>
<accession>A0ABV3FT88</accession>
<evidence type="ECO:0000313" key="4">
    <source>
        <dbReference type="Proteomes" id="UP001551695"/>
    </source>
</evidence>
<keyword evidence="4" id="KW-1185">Reference proteome</keyword>
<dbReference type="RefSeq" id="WP_355085905.1">
    <property type="nucleotide sequence ID" value="NZ_JBEXKW010000019.1"/>
</dbReference>
<dbReference type="InterPro" id="IPR028366">
    <property type="entry name" value="PhoU"/>
</dbReference>
<dbReference type="InterPro" id="IPR026022">
    <property type="entry name" value="PhoU_dom"/>
</dbReference>
<comment type="caution">
    <text evidence="3">The sequence shown here is derived from an EMBL/GenBank/DDBJ whole genome shotgun (WGS) entry which is preliminary data.</text>
</comment>
<feature type="domain" description="PhoU" evidence="2">
    <location>
        <begin position="123"/>
        <end position="203"/>
    </location>
</feature>
<dbReference type="Proteomes" id="UP001551695">
    <property type="component" value="Unassembled WGS sequence"/>
</dbReference>
<reference evidence="3 4" key="1">
    <citation type="submission" date="2024-06" db="EMBL/GenBank/DDBJ databases">
        <title>The Natural Products Discovery Center: Release of the First 8490 Sequenced Strains for Exploring Actinobacteria Biosynthetic Diversity.</title>
        <authorList>
            <person name="Kalkreuter E."/>
            <person name="Kautsar S.A."/>
            <person name="Yang D."/>
            <person name="Bader C.D."/>
            <person name="Teijaro C.N."/>
            <person name="Fluegel L."/>
            <person name="Davis C.M."/>
            <person name="Simpson J.R."/>
            <person name="Lauterbach L."/>
            <person name="Steele A.D."/>
            <person name="Gui C."/>
            <person name="Meng S."/>
            <person name="Li G."/>
            <person name="Viehrig K."/>
            <person name="Ye F."/>
            <person name="Su P."/>
            <person name="Kiefer A.F."/>
            <person name="Nichols A."/>
            <person name="Cepeda A.J."/>
            <person name="Yan W."/>
            <person name="Fan B."/>
            <person name="Jiang Y."/>
            <person name="Adhikari A."/>
            <person name="Zheng C.-J."/>
            <person name="Schuster L."/>
            <person name="Cowan T.M."/>
            <person name="Smanski M.J."/>
            <person name="Chevrette M.G."/>
            <person name="De Carvalho L.P.S."/>
            <person name="Shen B."/>
        </authorList>
    </citation>
    <scope>NUCLEOTIDE SEQUENCE [LARGE SCALE GENOMIC DNA]</scope>
    <source>
        <strain evidence="3 4">NPDC050403</strain>
    </source>
</reference>
<dbReference type="PANTHER" id="PTHR42930">
    <property type="entry name" value="PHOSPHATE-SPECIFIC TRANSPORT SYSTEM ACCESSORY PROTEIN PHOU"/>
    <property type="match status" value="1"/>
</dbReference>
<keyword evidence="1" id="KW-0813">Transport</keyword>
<feature type="domain" description="PhoU" evidence="2">
    <location>
        <begin position="19"/>
        <end position="103"/>
    </location>
</feature>
<name>A0ABV3FT88_9NOCA</name>
<evidence type="ECO:0000259" key="2">
    <source>
        <dbReference type="Pfam" id="PF01895"/>
    </source>
</evidence>
<sequence>MRTEFHDNLDHLAGQLQVMCRRDRDAVAVATDALLAADVGLAEQALDLCGDLDVLRDRIETTAVSLLALQAPVAGELRQVVTAIQLAGHLTRMGVLTGHIADIARRRHPLPAIPEPVHPIVAGMGAAAVAIADGAIEVLGSGDPHEAAALDDQDDVMDGLQHDLLTAVLAPEWTEGISAAVDLTLISRYYERFADNAVEVGRRTIFMATGQTPETWRSEKAHRQ</sequence>